<evidence type="ECO:0000313" key="1">
    <source>
        <dbReference type="EMBL" id="TPW76503.1"/>
    </source>
</evidence>
<keyword evidence="2" id="KW-1185">Reference proteome</keyword>
<comment type="caution">
    <text evidence="1">The sequence shown here is derived from an EMBL/GenBank/DDBJ whole genome shotgun (WGS) entry which is preliminary data.</text>
</comment>
<protein>
    <submittedName>
        <fullName evidence="1">DUF3046 domain-containing protein</fullName>
    </submittedName>
</protein>
<dbReference type="InterPro" id="IPR021408">
    <property type="entry name" value="DUF3046"/>
</dbReference>
<organism evidence="1 2">
    <name type="scientific">Schumannella soli</name>
    <dbReference type="NCBI Taxonomy" id="2590779"/>
    <lineage>
        <taxon>Bacteria</taxon>
        <taxon>Bacillati</taxon>
        <taxon>Actinomycetota</taxon>
        <taxon>Actinomycetes</taxon>
        <taxon>Micrococcales</taxon>
        <taxon>Microbacteriaceae</taxon>
        <taxon>Schumannella</taxon>
    </lineage>
</organism>
<dbReference type="EMBL" id="VHQG01000002">
    <property type="protein sequence ID" value="TPW76503.1"/>
    <property type="molecule type" value="Genomic_DNA"/>
</dbReference>
<evidence type="ECO:0000313" key="2">
    <source>
        <dbReference type="Proteomes" id="UP000316252"/>
    </source>
</evidence>
<dbReference type="Proteomes" id="UP000316252">
    <property type="component" value="Unassembled WGS sequence"/>
</dbReference>
<dbReference type="Pfam" id="PF11248">
    <property type="entry name" value="DUF3046"/>
    <property type="match status" value="1"/>
</dbReference>
<proteinExistence type="predicted"/>
<name>A0A506Y3K3_9MICO</name>
<accession>A0A506Y3K3</accession>
<dbReference type="OrthoDB" id="3215033at2"/>
<reference evidence="1 2" key="1">
    <citation type="submission" date="2019-06" db="EMBL/GenBank/DDBJ databases">
        <authorList>
            <person name="Li F."/>
        </authorList>
    </citation>
    <scope>NUCLEOTIDE SEQUENCE [LARGE SCALE GENOMIC DNA]</scope>
    <source>
        <strain evidence="1 2">10F1D-1</strain>
    </source>
</reference>
<gene>
    <name evidence="1" type="ORF">FJ657_12150</name>
</gene>
<dbReference type="AlphaFoldDB" id="A0A506Y3K3"/>
<sequence length="77" mass="8571">MVRVKVSEFQRAVADEFGEAFGRVLIEDSQLGELGDRTPKAALAAGIPAREVWLALCRSRDVPRERWHGVGLPDPRD</sequence>